<dbReference type="KEGG" id="tng:GSTEN00038034G001"/>
<proteinExistence type="predicted"/>
<accession>Q4RDE3</accession>
<dbReference type="EMBL" id="CAAE01016743">
    <property type="protein sequence ID" value="CAG13589.1"/>
    <property type="molecule type" value="Genomic_DNA"/>
</dbReference>
<reference evidence="1" key="2">
    <citation type="submission" date="2004-02" db="EMBL/GenBank/DDBJ databases">
        <authorList>
            <consortium name="Genoscope"/>
            <consortium name="Whitehead Institute Centre for Genome Research"/>
        </authorList>
    </citation>
    <scope>NUCLEOTIDE SEQUENCE</scope>
</reference>
<sequence length="48" mass="4706">MACPSLIRSSTPLIKGPGALVPMVAVAPPPAVVGQQARGGQTTPAHAC</sequence>
<comment type="caution">
    <text evidence="1">The sequence shown here is derived from an EMBL/GenBank/DDBJ whole genome shotgun (WGS) entry which is preliminary data.</text>
</comment>
<evidence type="ECO:0000313" key="1">
    <source>
        <dbReference type="EMBL" id="CAG13589.1"/>
    </source>
</evidence>
<name>Q4RDE3_TETNG</name>
<gene>
    <name evidence="1" type="ORF">GSTENG00038034001</name>
</gene>
<dbReference type="AlphaFoldDB" id="Q4RDE3"/>
<organism evidence="1">
    <name type="scientific">Tetraodon nigroviridis</name>
    <name type="common">Spotted green pufferfish</name>
    <name type="synonym">Chelonodon nigroviridis</name>
    <dbReference type="NCBI Taxonomy" id="99883"/>
    <lineage>
        <taxon>Eukaryota</taxon>
        <taxon>Metazoa</taxon>
        <taxon>Chordata</taxon>
        <taxon>Craniata</taxon>
        <taxon>Vertebrata</taxon>
        <taxon>Euteleostomi</taxon>
        <taxon>Actinopterygii</taxon>
        <taxon>Neopterygii</taxon>
        <taxon>Teleostei</taxon>
        <taxon>Neoteleostei</taxon>
        <taxon>Acanthomorphata</taxon>
        <taxon>Eupercaria</taxon>
        <taxon>Tetraodontiformes</taxon>
        <taxon>Tetradontoidea</taxon>
        <taxon>Tetraodontidae</taxon>
        <taxon>Tetraodon</taxon>
    </lineage>
</organism>
<protein>
    <submittedName>
        <fullName evidence="1">(spotted green pufferfish) hypothetical protein</fullName>
    </submittedName>
</protein>
<reference evidence="1" key="1">
    <citation type="journal article" date="2004" name="Nature">
        <title>Genome duplication in the teleost fish Tetraodon nigroviridis reveals the early vertebrate proto-karyotype.</title>
        <authorList>
            <person name="Jaillon O."/>
            <person name="Aury J.-M."/>
            <person name="Brunet F."/>
            <person name="Petit J.-L."/>
            <person name="Stange-Thomann N."/>
            <person name="Mauceli E."/>
            <person name="Bouneau L."/>
            <person name="Fischer C."/>
            <person name="Ozouf-Costaz C."/>
            <person name="Bernot A."/>
            <person name="Nicaud S."/>
            <person name="Jaffe D."/>
            <person name="Fisher S."/>
            <person name="Lutfalla G."/>
            <person name="Dossat C."/>
            <person name="Segurens B."/>
            <person name="Dasilva C."/>
            <person name="Salanoubat M."/>
            <person name="Levy M."/>
            <person name="Boudet N."/>
            <person name="Castellano S."/>
            <person name="Anthouard V."/>
            <person name="Jubin C."/>
            <person name="Castelli V."/>
            <person name="Katinka M."/>
            <person name="Vacherie B."/>
            <person name="Biemont C."/>
            <person name="Skalli Z."/>
            <person name="Cattolico L."/>
            <person name="Poulain J."/>
            <person name="De Berardinis V."/>
            <person name="Cruaud C."/>
            <person name="Duprat S."/>
            <person name="Brottier P."/>
            <person name="Coutanceau J.-P."/>
            <person name="Gouzy J."/>
            <person name="Parra G."/>
            <person name="Lardier G."/>
            <person name="Chapple C."/>
            <person name="McKernan K.J."/>
            <person name="McEwan P."/>
            <person name="Bosak S."/>
            <person name="Kellis M."/>
            <person name="Volff J.-N."/>
            <person name="Guigo R."/>
            <person name="Zody M.C."/>
            <person name="Mesirov J."/>
            <person name="Lindblad-Toh K."/>
            <person name="Birren B."/>
            <person name="Nusbaum C."/>
            <person name="Kahn D."/>
            <person name="Robinson-Rechavi M."/>
            <person name="Laudet V."/>
            <person name="Schachter V."/>
            <person name="Quetier F."/>
            <person name="Saurin W."/>
            <person name="Scarpelli C."/>
            <person name="Wincker P."/>
            <person name="Lander E.S."/>
            <person name="Weissenbach J."/>
            <person name="Roest Crollius H."/>
        </authorList>
    </citation>
    <scope>NUCLEOTIDE SEQUENCE [LARGE SCALE GENOMIC DNA]</scope>
</reference>